<protein>
    <submittedName>
        <fullName evidence="1">Uncharacterized protein</fullName>
    </submittedName>
</protein>
<sequence>MPATKTKQKSVYDFLTSGDIDGFKNYALSQIDWLQKGIDKAQKEQEILRNILPLLDACTGIAQESAAKAKKDELRLEWREYLENNWISEAGSINKKVWGKYEGWPNCLKHLAPYGDDDRSTGNMVHRPKRDVFDDRTIDFDTLIDCQLAVEEAHFKNLKKALYSK</sequence>
<evidence type="ECO:0000313" key="2">
    <source>
        <dbReference type="Proteomes" id="UP000177507"/>
    </source>
</evidence>
<proteinExistence type="predicted"/>
<dbReference type="AlphaFoldDB" id="A0A1F8EUL3"/>
<gene>
    <name evidence="1" type="ORF">A2831_00930</name>
</gene>
<comment type="caution">
    <text evidence="1">The sequence shown here is derived from an EMBL/GenBank/DDBJ whole genome shotgun (WGS) entry which is preliminary data.</text>
</comment>
<reference evidence="1 2" key="1">
    <citation type="journal article" date="2016" name="Nat. Commun.">
        <title>Thousands of microbial genomes shed light on interconnected biogeochemical processes in an aquifer system.</title>
        <authorList>
            <person name="Anantharaman K."/>
            <person name="Brown C.T."/>
            <person name="Hug L.A."/>
            <person name="Sharon I."/>
            <person name="Castelle C.J."/>
            <person name="Probst A.J."/>
            <person name="Thomas B.C."/>
            <person name="Singh A."/>
            <person name="Wilkins M.J."/>
            <person name="Karaoz U."/>
            <person name="Brodie E.L."/>
            <person name="Williams K.H."/>
            <person name="Hubbard S.S."/>
            <person name="Banfield J.F."/>
        </authorList>
    </citation>
    <scope>NUCLEOTIDE SEQUENCE [LARGE SCALE GENOMIC DNA]</scope>
</reference>
<evidence type="ECO:0000313" key="1">
    <source>
        <dbReference type="EMBL" id="OGN04565.1"/>
    </source>
</evidence>
<dbReference type="Proteomes" id="UP000177507">
    <property type="component" value="Unassembled WGS sequence"/>
</dbReference>
<accession>A0A1F8EUL3</accession>
<organism evidence="1 2">
    <name type="scientific">Candidatus Yanofskybacteria bacterium RIFCSPHIGHO2_01_FULL_44_17</name>
    <dbReference type="NCBI Taxonomy" id="1802668"/>
    <lineage>
        <taxon>Bacteria</taxon>
        <taxon>Candidatus Yanofskyibacteriota</taxon>
    </lineage>
</organism>
<dbReference type="EMBL" id="MGJI01000019">
    <property type="protein sequence ID" value="OGN04565.1"/>
    <property type="molecule type" value="Genomic_DNA"/>
</dbReference>
<name>A0A1F8EUL3_9BACT</name>